<keyword evidence="3" id="KW-1185">Reference proteome</keyword>
<dbReference type="GO" id="GO:0016251">
    <property type="term" value="F:RNA polymerase II general transcription initiation factor activity"/>
    <property type="evidence" value="ECO:0007669"/>
    <property type="project" value="TreeGrafter"/>
</dbReference>
<evidence type="ECO:0000313" key="3">
    <source>
        <dbReference type="Proteomes" id="UP000693970"/>
    </source>
</evidence>
<dbReference type="GO" id="GO:0003682">
    <property type="term" value="F:chromatin binding"/>
    <property type="evidence" value="ECO:0007669"/>
    <property type="project" value="TreeGrafter"/>
</dbReference>
<feature type="compositionally biased region" description="Polar residues" evidence="1">
    <location>
        <begin position="1"/>
        <end position="10"/>
    </location>
</feature>
<name>A0A9K3LGD5_9STRA</name>
<dbReference type="PANTHER" id="PTHR15137">
    <property type="entry name" value="TRANSCRIPTION INITIATION FACTOR TFIID"/>
    <property type="match status" value="1"/>
</dbReference>
<feature type="region of interest" description="Disordered" evidence="1">
    <location>
        <begin position="913"/>
        <end position="939"/>
    </location>
</feature>
<evidence type="ECO:0000313" key="2">
    <source>
        <dbReference type="EMBL" id="KAG7361365.1"/>
    </source>
</evidence>
<accession>A0A9K3LGD5</accession>
<feature type="compositionally biased region" description="Polar residues" evidence="1">
    <location>
        <begin position="19"/>
        <end position="31"/>
    </location>
</feature>
<organism evidence="2 3">
    <name type="scientific">Nitzschia inconspicua</name>
    <dbReference type="NCBI Taxonomy" id="303405"/>
    <lineage>
        <taxon>Eukaryota</taxon>
        <taxon>Sar</taxon>
        <taxon>Stramenopiles</taxon>
        <taxon>Ochrophyta</taxon>
        <taxon>Bacillariophyta</taxon>
        <taxon>Bacillariophyceae</taxon>
        <taxon>Bacillariophycidae</taxon>
        <taxon>Bacillariales</taxon>
        <taxon>Bacillariaceae</taxon>
        <taxon>Nitzschia</taxon>
    </lineage>
</organism>
<dbReference type="Proteomes" id="UP000693970">
    <property type="component" value="Unassembled WGS sequence"/>
</dbReference>
<dbReference type="OrthoDB" id="42897at2759"/>
<feature type="region of interest" description="Disordered" evidence="1">
    <location>
        <begin position="1"/>
        <end position="65"/>
    </location>
</feature>
<sequence>MSTPGGQASVQGGGPSIRLNLQSKSDPSGSISIPAAAGKVSSRASSLPPSKKRRFDPPTIKPNTAHAHNLQVLHQKSSLSFLLNRHLNTSDASWFATGITTLYVVDDSSDVKTAGKTDITTGKAVFERQFALHLRGTCSVTSVEVESLAPATTRQTQDAVLIKGETSFQHFDPLERVLLKPASSYTMDDVIQLAKNKRHQADSQAGRGAAGMTNAIRAAGIASNMGELRISSTVTSNSSNPPDQERATRCWKHDLNEPTATGEVVTRLETVLEPRFSQRKSKRIDLVATTMAKCGFKASKITIRYDILLGAADCRECAIRHLGGIHALTTNWTPHIYTTTGVYGDHEGPRSWIPILDSAATRHRASHDFTIKVTAPMKDGLSVVGFGEDFGASETILHDRLTVQSVQAPVDLDRIERELGKDHVDWLRKTGQTGLVNFASHHRTTTPHVIPLEFTENGKILSIDAILATSVWTSCSWLPISPRSIGFAIGPFRIIDDPEYFSSLEEVKENAESEGEDDDEEKEEKVKVDRAQIARDYGEGVRQAFFAPIFARKYIHENASKILLTDTKFDLSPMTKGQIDLCEDLEQSVLTATIGVPTRALSLMRDVLALPSFRTVSYTQVWIPDAVHGGSTSGALDYCPEALNNPFLGGSIMDSRLLPPIKHRLPYSHGGRVLQFLQARCAVRGWIVSAIPLGGRDDVGNGYIHTLLESLIMSLYERGHGAFGQGGGRGGAFFTQRYAAASGLNSSNLDFLPIQNIEDTDFDIVVGGIVGGTVPVEDRNNDQLWRSASNGTESHTSAMDEFAIRQLLTLDAVNALERGSDKDRPLPTPSMGWMGSHLSLTFLSSNANSSSELGCGAVELHHPTGGLPYRSLKSDLFRRIVEGRAGISNFIRLVRAAFVAAHLADMGHTELKYPPAKKINPPHREKESTGEIDGEKEKNERPKPRFVVCVNEILKKKGLSHTLFTRALQNISGRVREAQLLGTLVDVERDSKDPRTNCSFVDPEGFPNSYVRGSSELYLRVGVHVEPARDASGSGIAKGIQLYSYAEPVIPEGGIAYGGPLTFRVVENEGQFREFVKDLSPDGSRRDWGSITLHAKPVTLPKAQTAASGIIESGSTKAAQGTTVGDSKSSKQSPLGLVGSTGAAFTDSNIHKGGYQAIELIRITNLTPLLWARVDPMCLYGGRISVFQPDACLAEMLFHDGDAGAQVDALRALAERPLKIQGSVKITSVYDVGVGELPVRVLGDCLRGTPALHSSLPHPPAVRAQAALAIAQWQNNKAPRHRNDMAQGSWVGLQLLIQYFRERFYNSDAVMPVKFNRVVVKKNDVENTQTVANPEGTTPTIQANEDDGYRYLDDFDEGEERAAVLEEADEVDVEEDGEYRVRSAVITAIASIRAKDGMTPPSVIKFLETVLEAVDAEMAGNIVTPDEEVLMEKKRRKVNEEVKEGVDDSVEEVEDVIMNSFTYASNMLVADALLALCHVNASPEFITDPTTAKVVQSSKRHPVCRLIEISRRWLDWELYRERIRGEKELQSLTGISGQSYVSVPACAITALFTLSILRNSTTDPPPETKDGASEEEDIDLGALGASKKDVLEEVASASFYISIYDSKPDRSDVTRAACAQAIACIYCAADRFENSARRPIGLLNALEFMLDRILDPRTSPGLRQTLGELMIDACSGIICSLQRVASIGGRNDLVTSTARFLNGPLGASHGGDSGSAIICTVNPISHPAASAVNDGARRGLRLIMKAGKPKEVGINEELVVRVARFATNLWRMINGEPRQIHDSIPGSFKGDVGVCATDGHLRCTLLALWQWLWPRGCYPVLQVQARKPTEWSSDYRKLGVDKVMRMSEEEMVALSDEESSMIELHRLVSTELDRQIWRGEMAMKAYDIFKATKLASSTADASATEQGIGQPLPPIKRDACFKQGGWIASTAHQRRATGLDGGTAVTKIRVRKSADT</sequence>
<dbReference type="GO" id="GO:0005669">
    <property type="term" value="C:transcription factor TFIID complex"/>
    <property type="evidence" value="ECO:0007669"/>
    <property type="project" value="InterPro"/>
</dbReference>
<comment type="caution">
    <text evidence="2">The sequence shown here is derived from an EMBL/GenBank/DDBJ whole genome shotgun (WGS) entry which is preliminary data.</text>
</comment>
<dbReference type="EMBL" id="JAGRRH010000013">
    <property type="protein sequence ID" value="KAG7361365.1"/>
    <property type="molecule type" value="Genomic_DNA"/>
</dbReference>
<feature type="compositionally biased region" description="Acidic residues" evidence="1">
    <location>
        <begin position="512"/>
        <end position="522"/>
    </location>
</feature>
<feature type="region of interest" description="Disordered" evidence="1">
    <location>
        <begin position="505"/>
        <end position="526"/>
    </location>
</feature>
<reference evidence="2" key="2">
    <citation type="submission" date="2021-04" db="EMBL/GenBank/DDBJ databases">
        <authorList>
            <person name="Podell S."/>
        </authorList>
    </citation>
    <scope>NUCLEOTIDE SEQUENCE</scope>
    <source>
        <strain evidence="2">Hildebrandi</strain>
    </source>
</reference>
<evidence type="ECO:0000256" key="1">
    <source>
        <dbReference type="SAM" id="MobiDB-lite"/>
    </source>
</evidence>
<gene>
    <name evidence="2" type="ORF">IV203_036465</name>
</gene>
<dbReference type="GO" id="GO:0000976">
    <property type="term" value="F:transcription cis-regulatory region binding"/>
    <property type="evidence" value="ECO:0007669"/>
    <property type="project" value="TreeGrafter"/>
</dbReference>
<reference evidence="2" key="1">
    <citation type="journal article" date="2021" name="Sci. Rep.">
        <title>Diploid genomic architecture of Nitzschia inconspicua, an elite biomass production diatom.</title>
        <authorList>
            <person name="Oliver A."/>
            <person name="Podell S."/>
            <person name="Pinowska A."/>
            <person name="Traller J.C."/>
            <person name="Smith S.R."/>
            <person name="McClure R."/>
            <person name="Beliaev A."/>
            <person name="Bohutskyi P."/>
            <person name="Hill E.A."/>
            <person name="Rabines A."/>
            <person name="Zheng H."/>
            <person name="Allen L.Z."/>
            <person name="Kuo A."/>
            <person name="Grigoriev I.V."/>
            <person name="Allen A.E."/>
            <person name="Hazlebeck D."/>
            <person name="Allen E.E."/>
        </authorList>
    </citation>
    <scope>NUCLEOTIDE SEQUENCE</scope>
    <source>
        <strain evidence="2">Hildebrandi</strain>
    </source>
</reference>
<dbReference type="GO" id="GO:0006367">
    <property type="term" value="P:transcription initiation at RNA polymerase II promoter"/>
    <property type="evidence" value="ECO:0007669"/>
    <property type="project" value="TreeGrafter"/>
</dbReference>
<proteinExistence type="predicted"/>
<dbReference type="InterPro" id="IPR037813">
    <property type="entry name" value="TAF2"/>
</dbReference>
<protein>
    <submittedName>
        <fullName evidence="2">Uncharacterized protein</fullName>
    </submittedName>
</protein>
<dbReference type="PANTHER" id="PTHR15137:SF9">
    <property type="entry name" value="TRANSCRIPTION INITIATION FACTOR TFIID SUBUNIT 2"/>
    <property type="match status" value="1"/>
</dbReference>
<feature type="compositionally biased region" description="Basic and acidic residues" evidence="1">
    <location>
        <begin position="922"/>
        <end position="939"/>
    </location>
</feature>